<dbReference type="KEGG" id="tdn:Suden_1036"/>
<dbReference type="InterPro" id="IPR000160">
    <property type="entry name" value="GGDEF_dom"/>
</dbReference>
<dbReference type="PROSITE" id="PS50887">
    <property type="entry name" value="GGDEF"/>
    <property type="match status" value="1"/>
</dbReference>
<dbReference type="PANTHER" id="PTHR45138">
    <property type="entry name" value="REGULATORY COMPONENTS OF SENSORY TRANSDUCTION SYSTEM"/>
    <property type="match status" value="1"/>
</dbReference>
<evidence type="ECO:0000313" key="6">
    <source>
        <dbReference type="EMBL" id="ABB44314.1"/>
    </source>
</evidence>
<reference evidence="6 7" key="1">
    <citation type="journal article" date="2008" name="Appl. Environ. Microbiol.">
        <title>Genome of the epsilonproteobacterial chemolithoautotroph Sulfurimonas denitrificans.</title>
        <authorList>
            <person name="Sievert S.M."/>
            <person name="Scott K.M."/>
            <person name="Klotz M.G."/>
            <person name="Chain P.S.G."/>
            <person name="Hauser L.J."/>
            <person name="Hemp J."/>
            <person name="Huegler M."/>
            <person name="Land M."/>
            <person name="Lapidus A."/>
            <person name="Larimer F.W."/>
            <person name="Lucas S."/>
            <person name="Malfatti S.A."/>
            <person name="Meyer F."/>
            <person name="Paulsen I.T."/>
            <person name="Ren Q."/>
            <person name="Simon J."/>
            <person name="Bailey K."/>
            <person name="Diaz E."/>
            <person name="Fitzpatrick K.A."/>
            <person name="Glover B."/>
            <person name="Gwatney N."/>
            <person name="Korajkic A."/>
            <person name="Long A."/>
            <person name="Mobberley J.M."/>
            <person name="Pantry S.N."/>
            <person name="Pazder G."/>
            <person name="Peterson S."/>
            <person name="Quintanilla J.D."/>
            <person name="Sprinkle R."/>
            <person name="Stephens J."/>
            <person name="Thomas P."/>
            <person name="Vaughn R."/>
            <person name="Weber M.J."/>
            <person name="Wooten L.L."/>
        </authorList>
    </citation>
    <scope>NUCLEOTIDE SEQUENCE [LARGE SCALE GENOMIC DNA]</scope>
    <source>
        <strain evidence="7">ATCC 33889 / DSM 1251</strain>
    </source>
</reference>
<dbReference type="InterPro" id="IPR000014">
    <property type="entry name" value="PAS"/>
</dbReference>
<dbReference type="InterPro" id="IPR029787">
    <property type="entry name" value="Nucleotide_cyclase"/>
</dbReference>
<evidence type="ECO:0000259" key="4">
    <source>
        <dbReference type="PROSITE" id="PS50113"/>
    </source>
</evidence>
<dbReference type="InterPro" id="IPR000700">
    <property type="entry name" value="PAS-assoc_C"/>
</dbReference>
<name>Q30RR7_SULDN</name>
<dbReference type="SMART" id="SM00267">
    <property type="entry name" value="GGDEF"/>
    <property type="match status" value="1"/>
</dbReference>
<dbReference type="RefSeq" id="WP_011372666.1">
    <property type="nucleotide sequence ID" value="NC_007575.1"/>
</dbReference>
<dbReference type="Gene3D" id="3.30.70.270">
    <property type="match status" value="1"/>
</dbReference>
<dbReference type="Pfam" id="PF00989">
    <property type="entry name" value="PAS"/>
    <property type="match status" value="2"/>
</dbReference>
<dbReference type="EMBL" id="CP000153">
    <property type="protein sequence ID" value="ABB44314.1"/>
    <property type="molecule type" value="Genomic_DNA"/>
</dbReference>
<dbReference type="CDD" id="cd01949">
    <property type="entry name" value="GGDEF"/>
    <property type="match status" value="1"/>
</dbReference>
<evidence type="ECO:0000256" key="3">
    <source>
        <dbReference type="SAM" id="Coils"/>
    </source>
</evidence>
<dbReference type="NCBIfam" id="TIGR00229">
    <property type="entry name" value="sensory_box"/>
    <property type="match status" value="1"/>
</dbReference>
<dbReference type="Pfam" id="PF00990">
    <property type="entry name" value="GGDEF"/>
    <property type="match status" value="1"/>
</dbReference>
<gene>
    <name evidence="6" type="ordered locus">Suden_1036</name>
</gene>
<proteinExistence type="predicted"/>
<dbReference type="PROSITE" id="PS50113">
    <property type="entry name" value="PAC"/>
    <property type="match status" value="1"/>
</dbReference>
<organism evidence="6 7">
    <name type="scientific">Sulfurimonas denitrificans (strain ATCC 33889 / DSM 1251)</name>
    <name type="common">Thiomicrospira denitrificans (strain ATCC 33889 / DSM 1251)</name>
    <dbReference type="NCBI Taxonomy" id="326298"/>
    <lineage>
        <taxon>Bacteria</taxon>
        <taxon>Pseudomonadati</taxon>
        <taxon>Campylobacterota</taxon>
        <taxon>Epsilonproteobacteria</taxon>
        <taxon>Campylobacterales</taxon>
        <taxon>Sulfurimonadaceae</taxon>
        <taxon>Sulfurimonas</taxon>
    </lineage>
</organism>
<dbReference type="OrthoDB" id="9790367at2"/>
<feature type="domain" description="PAC" evidence="4">
    <location>
        <begin position="220"/>
        <end position="272"/>
    </location>
</feature>
<dbReference type="CDD" id="cd00130">
    <property type="entry name" value="PAS"/>
    <property type="match status" value="1"/>
</dbReference>
<dbReference type="eggNOG" id="COG3706">
    <property type="taxonomic scope" value="Bacteria"/>
</dbReference>
<dbReference type="InterPro" id="IPR035965">
    <property type="entry name" value="PAS-like_dom_sf"/>
</dbReference>
<keyword evidence="3" id="KW-0175">Coiled coil</keyword>
<dbReference type="InterPro" id="IPR050469">
    <property type="entry name" value="Diguanylate_Cyclase"/>
</dbReference>
<sequence>MIEIRYPDVLLDSLENGHMIIDEHFVVSYWNRWLAINTQINKEDILGKNLQEFYPDINYKVLYRKIKTALTIGTPTFYDTNSSKKFISINRNKVTTSSLKLMQQQVTISPYIISESRVMISIYDISELFEAKLLIKKEMNKVNKLNEKLEADRDIIDKNIMVMKTSANGFIKDVSSFFCDSFNISKDELIGKNVSIFKSDDISDIVYRNLIETLKNKKPWNGELKYKTSKNQEKWLQSRVVPILDLHGEVHELNAVYHDITNEKLLAELYITDSLTKLYNRAYFDETINMIVKHQRKADSDFILVLVDIDHFKLINDTYGHQVGDEVLVAIAKTLKGSLRDNDLIARWGGEEFVIMLKNITLNEAKTIIEKVRVNIQNSIIRDNIKVTASFGLTKYIINEDSKEIFKRADDALYEAKKDGRNRVVVR</sequence>
<dbReference type="STRING" id="326298.Suden_1036"/>
<dbReference type="PANTHER" id="PTHR45138:SF9">
    <property type="entry name" value="DIGUANYLATE CYCLASE DGCM-RELATED"/>
    <property type="match status" value="1"/>
</dbReference>
<evidence type="ECO:0000256" key="2">
    <source>
        <dbReference type="ARBA" id="ARBA00034247"/>
    </source>
</evidence>
<keyword evidence="7" id="KW-1185">Reference proteome</keyword>
<dbReference type="HOGENOM" id="CLU_000445_11_4_7"/>
<dbReference type="Gene3D" id="3.30.450.20">
    <property type="entry name" value="PAS domain"/>
    <property type="match status" value="2"/>
</dbReference>
<dbReference type="FunFam" id="3.30.70.270:FF:000001">
    <property type="entry name" value="Diguanylate cyclase domain protein"/>
    <property type="match status" value="1"/>
</dbReference>
<dbReference type="eggNOG" id="COG3829">
    <property type="taxonomic scope" value="Bacteria"/>
</dbReference>
<dbReference type="InterPro" id="IPR013767">
    <property type="entry name" value="PAS_fold"/>
</dbReference>
<dbReference type="SUPFAM" id="SSF55073">
    <property type="entry name" value="Nucleotide cyclase"/>
    <property type="match status" value="1"/>
</dbReference>
<feature type="coiled-coil region" evidence="3">
    <location>
        <begin position="128"/>
        <end position="159"/>
    </location>
</feature>
<dbReference type="AlphaFoldDB" id="Q30RR7"/>
<dbReference type="Proteomes" id="UP000002714">
    <property type="component" value="Chromosome"/>
</dbReference>
<dbReference type="GO" id="GO:0006355">
    <property type="term" value="P:regulation of DNA-templated transcription"/>
    <property type="evidence" value="ECO:0007669"/>
    <property type="project" value="InterPro"/>
</dbReference>
<protein>
    <recommendedName>
        <fullName evidence="1">diguanylate cyclase</fullName>
        <ecNumber evidence="1">2.7.7.65</ecNumber>
    </recommendedName>
</protein>
<accession>Q30RR7</accession>
<evidence type="ECO:0000259" key="5">
    <source>
        <dbReference type="PROSITE" id="PS50887"/>
    </source>
</evidence>
<feature type="domain" description="GGDEF" evidence="5">
    <location>
        <begin position="300"/>
        <end position="427"/>
    </location>
</feature>
<comment type="catalytic activity">
    <reaction evidence="2">
        <text>2 GTP = 3',3'-c-di-GMP + 2 diphosphate</text>
        <dbReference type="Rhea" id="RHEA:24898"/>
        <dbReference type="ChEBI" id="CHEBI:33019"/>
        <dbReference type="ChEBI" id="CHEBI:37565"/>
        <dbReference type="ChEBI" id="CHEBI:58805"/>
        <dbReference type="EC" id="2.7.7.65"/>
    </reaction>
</comment>
<dbReference type="GO" id="GO:0052621">
    <property type="term" value="F:diguanylate cyclase activity"/>
    <property type="evidence" value="ECO:0007669"/>
    <property type="project" value="UniProtKB-EC"/>
</dbReference>
<dbReference type="SUPFAM" id="SSF55785">
    <property type="entry name" value="PYP-like sensor domain (PAS domain)"/>
    <property type="match status" value="2"/>
</dbReference>
<dbReference type="InterPro" id="IPR043128">
    <property type="entry name" value="Rev_trsase/Diguanyl_cyclase"/>
</dbReference>
<evidence type="ECO:0000256" key="1">
    <source>
        <dbReference type="ARBA" id="ARBA00012528"/>
    </source>
</evidence>
<dbReference type="NCBIfam" id="TIGR00254">
    <property type="entry name" value="GGDEF"/>
    <property type="match status" value="1"/>
</dbReference>
<dbReference type="EC" id="2.7.7.65" evidence="1"/>
<evidence type="ECO:0000313" key="7">
    <source>
        <dbReference type="Proteomes" id="UP000002714"/>
    </source>
</evidence>
<dbReference type="SMART" id="SM00091">
    <property type="entry name" value="PAS"/>
    <property type="match status" value="2"/>
</dbReference>